<keyword evidence="1" id="KW-0129">CBS domain</keyword>
<dbReference type="Proteomes" id="UP000461506">
    <property type="component" value="Unassembled WGS sequence"/>
</dbReference>
<evidence type="ECO:0000313" key="4">
    <source>
        <dbReference type="Proteomes" id="UP000461506"/>
    </source>
</evidence>
<sequence length="158" mass="17847">MNILFFLSPKQDLMYVYDDFTLRQTLEKWENNRYASIPVLNRKGEYVGTLTEGDILWGLKQQHGLDIEAAEDVPISSFAHKRDYKAVTVTTSMDQLIEAAMNQNFVPVVDDRGIFIGIVRRQAIIRYCYDKARTEARKARKAQSAPDACPKGSLAAGG</sequence>
<dbReference type="EMBL" id="WKQN01000001">
    <property type="protein sequence ID" value="MSC62157.1"/>
    <property type="molecule type" value="Genomic_DNA"/>
</dbReference>
<dbReference type="InterPro" id="IPR046342">
    <property type="entry name" value="CBS_dom_sf"/>
</dbReference>
<evidence type="ECO:0000313" key="3">
    <source>
        <dbReference type="EMBL" id="MSC62157.1"/>
    </source>
</evidence>
<dbReference type="InterPro" id="IPR000644">
    <property type="entry name" value="CBS_dom"/>
</dbReference>
<feature type="domain" description="CBS" evidence="2">
    <location>
        <begin position="7"/>
        <end position="67"/>
    </location>
</feature>
<dbReference type="PROSITE" id="PS51371">
    <property type="entry name" value="CBS"/>
    <property type="match status" value="1"/>
</dbReference>
<dbReference type="Pfam" id="PF00571">
    <property type="entry name" value="CBS"/>
    <property type="match status" value="2"/>
</dbReference>
<dbReference type="SUPFAM" id="SSF54631">
    <property type="entry name" value="CBS-domain pair"/>
    <property type="match status" value="1"/>
</dbReference>
<reference evidence="3 4" key="1">
    <citation type="journal article" date="2019" name="Nat. Med.">
        <title>A library of human gut bacterial isolates paired with longitudinal multiomics data enables mechanistic microbiome research.</title>
        <authorList>
            <person name="Poyet M."/>
            <person name="Groussin M."/>
            <person name="Gibbons S.M."/>
            <person name="Avila-Pacheco J."/>
            <person name="Jiang X."/>
            <person name="Kearney S.M."/>
            <person name="Perrotta A.R."/>
            <person name="Berdy B."/>
            <person name="Zhao S."/>
            <person name="Lieberman T.D."/>
            <person name="Swanson P.K."/>
            <person name="Smith M."/>
            <person name="Roesemann S."/>
            <person name="Alexander J.E."/>
            <person name="Rich S.A."/>
            <person name="Livny J."/>
            <person name="Vlamakis H."/>
            <person name="Clish C."/>
            <person name="Bullock K."/>
            <person name="Deik A."/>
            <person name="Scott J."/>
            <person name="Pierce K.A."/>
            <person name="Xavier R.J."/>
            <person name="Alm E.J."/>
        </authorList>
    </citation>
    <scope>NUCLEOTIDE SEQUENCE [LARGE SCALE GENOMIC DNA]</scope>
    <source>
        <strain evidence="3 4">BIOML-A1</strain>
    </source>
</reference>
<protein>
    <submittedName>
        <fullName evidence="3">CBS domain-containing protein</fullName>
    </submittedName>
</protein>
<comment type="caution">
    <text evidence="3">The sequence shown here is derived from an EMBL/GenBank/DDBJ whole genome shotgun (WGS) entry which is preliminary data.</text>
</comment>
<proteinExistence type="predicted"/>
<organism evidence="3 4">
    <name type="scientific">Faecalibacterium prausnitzii</name>
    <dbReference type="NCBI Taxonomy" id="853"/>
    <lineage>
        <taxon>Bacteria</taxon>
        <taxon>Bacillati</taxon>
        <taxon>Bacillota</taxon>
        <taxon>Clostridia</taxon>
        <taxon>Eubacteriales</taxon>
        <taxon>Oscillospiraceae</taxon>
        <taxon>Faecalibacterium</taxon>
    </lineage>
</organism>
<dbReference type="RefSeq" id="WP_154276319.1">
    <property type="nucleotide sequence ID" value="NZ_WKQN01000001.1"/>
</dbReference>
<dbReference type="Gene3D" id="3.10.580.10">
    <property type="entry name" value="CBS-domain"/>
    <property type="match status" value="1"/>
</dbReference>
<dbReference type="CDD" id="cd09834">
    <property type="entry name" value="CBS_pair_bac"/>
    <property type="match status" value="1"/>
</dbReference>
<accession>A0A844DMU4</accession>
<gene>
    <name evidence="3" type="ORF">GKD95_02075</name>
</gene>
<evidence type="ECO:0000256" key="1">
    <source>
        <dbReference type="PROSITE-ProRule" id="PRU00703"/>
    </source>
</evidence>
<dbReference type="AlphaFoldDB" id="A0A844DMU4"/>
<evidence type="ECO:0000259" key="2">
    <source>
        <dbReference type="PROSITE" id="PS51371"/>
    </source>
</evidence>
<name>A0A844DMU4_9FIRM</name>